<evidence type="ECO:0000313" key="1">
    <source>
        <dbReference type="Proteomes" id="UP000093561"/>
    </source>
</evidence>
<dbReference type="AlphaFoldDB" id="A0AAF5PXF6"/>
<name>A0AAF5PXF6_WUCBA</name>
<reference evidence="2" key="3">
    <citation type="submission" date="2024-02" db="UniProtKB">
        <authorList>
            <consortium name="WormBaseParasite"/>
        </authorList>
    </citation>
    <scope>IDENTIFICATION</scope>
    <source>
        <strain evidence="2">pt0022</strain>
    </source>
</reference>
<evidence type="ECO:0000313" key="2">
    <source>
        <dbReference type="WBParaSite" id="mrna-Wban_07358"/>
    </source>
</evidence>
<accession>A0AAF5PXF6</accession>
<dbReference type="Proteomes" id="UP000093561">
    <property type="component" value="Unassembled WGS sequence"/>
</dbReference>
<sequence length="351" mass="39575">MASSSYFGFGRKPGLNGNSIYFAMTEDFNDDTTTGGKVKELDEGSVLDTTKTVTSPVKGYTTTTRSDDYSKMNSSDGSNKFVPVAGINYIGGTGHKPVLPEKDKIIEILEGKDKNIAKKHIASMYATPTLNNCLGIVDNNWQNDDKGINKFKYEQQMDNVADNISKTMQYQQAESTYIGLPNLYNCINAKSQKYYYNIPSPIVEKYVIEGTKTDNEQTEHKIAEAKKTFKKIPNVQQFSSQDEYTTTFGNASETYTSYNFDITTTESEYAFNIGEYGNINEEFLQSNVSNKTELKDETTAKKGKFSDSYISMVESNDNDKKYTTSTTMIASEKQYIQSYYNADELSQWKVY</sequence>
<dbReference type="WBParaSite" id="mrna-Wban_07358">
    <property type="protein sequence ID" value="mrna-Wban_07358"/>
    <property type="gene ID" value="Wban_07358"/>
</dbReference>
<protein>
    <submittedName>
        <fullName evidence="2">Uncharacterized protein</fullName>
    </submittedName>
</protein>
<reference evidence="1" key="1">
    <citation type="submission" date="2015-03" db="EMBL/GenBank/DDBJ databases">
        <title>Wuchereria bancrofti Genome Sequencing Papua New Guinea Strain.</title>
        <authorList>
            <person name="Small S.T."/>
            <person name="Serre D."/>
            <person name="Zimmerman P.A."/>
        </authorList>
    </citation>
    <scope>NUCLEOTIDE SEQUENCE [LARGE SCALE GENOMIC DNA]</scope>
    <source>
        <strain evidence="1">pt0022</strain>
    </source>
</reference>
<organism evidence="1 2">
    <name type="scientific">Wuchereria bancrofti</name>
    <dbReference type="NCBI Taxonomy" id="6293"/>
    <lineage>
        <taxon>Eukaryota</taxon>
        <taxon>Metazoa</taxon>
        <taxon>Ecdysozoa</taxon>
        <taxon>Nematoda</taxon>
        <taxon>Chromadorea</taxon>
        <taxon>Rhabditida</taxon>
        <taxon>Spirurina</taxon>
        <taxon>Spiruromorpha</taxon>
        <taxon>Filarioidea</taxon>
        <taxon>Onchocercidae</taxon>
        <taxon>Wuchereria</taxon>
    </lineage>
</organism>
<proteinExistence type="predicted"/>
<reference evidence="1" key="2">
    <citation type="journal article" date="2016" name="Mol. Ecol.">
        <title>Population genomics of the filarial nematode parasite Wuchereria bancrofti from mosquitoes.</title>
        <authorList>
            <person name="Small S.T."/>
            <person name="Reimer L.J."/>
            <person name="Tisch D.J."/>
            <person name="King C.L."/>
            <person name="Christensen B.M."/>
            <person name="Siba P.M."/>
            <person name="Kazura J.W."/>
            <person name="Serre D."/>
            <person name="Zimmerman P.A."/>
        </authorList>
    </citation>
    <scope>NUCLEOTIDE SEQUENCE</scope>
    <source>
        <strain evidence="1">pt0022</strain>
    </source>
</reference>